<protein>
    <submittedName>
        <fullName evidence="2">Phospholipid/cholesterol/gamma-HCH transport system permease protein</fullName>
    </submittedName>
</protein>
<dbReference type="GO" id="GO:0005548">
    <property type="term" value="F:phospholipid transporter activity"/>
    <property type="evidence" value="ECO:0007669"/>
    <property type="project" value="TreeGrafter"/>
</dbReference>
<dbReference type="Proteomes" id="UP000199679">
    <property type="component" value="Chromosome I"/>
</dbReference>
<dbReference type="PANTHER" id="PTHR30188">
    <property type="entry name" value="ABC TRANSPORTER PERMEASE PROTEIN-RELATED"/>
    <property type="match status" value="1"/>
</dbReference>
<proteinExistence type="predicted"/>
<evidence type="ECO:0000313" key="2">
    <source>
        <dbReference type="EMBL" id="SDT64661.1"/>
    </source>
</evidence>
<sequence>MAAVQEHELTGWRKWFAGIGDQCVFFTSFFKNIFAGGFEWSEFVRQCYEIGYRSMMLVGITSFIMGAVLILQLRPSLVSFGEESMLPTTLAVSLIREIGPVITALICSGKIASSIGAELGSMKVTEQIDAMEVSGASPLQYLVVTRILAVTCMVPLLTIIGDVIGLIGGFIALNITDSISYVLYFHKCVAAIDFSDFLPAFVKTIFFGFAIGFVGCYKGYNSNKGTESVGIAVNSAVVTASLWVFVIDAIAVQITSILFYK</sequence>
<organism evidence="2 3">
    <name type="scientific">Mucilaginibacter mallensis</name>
    <dbReference type="NCBI Taxonomy" id="652787"/>
    <lineage>
        <taxon>Bacteria</taxon>
        <taxon>Pseudomonadati</taxon>
        <taxon>Bacteroidota</taxon>
        <taxon>Sphingobacteriia</taxon>
        <taxon>Sphingobacteriales</taxon>
        <taxon>Sphingobacteriaceae</taxon>
        <taxon>Mucilaginibacter</taxon>
    </lineage>
</organism>
<accession>A0A1H2C2J7</accession>
<keyword evidence="1" id="KW-0472">Membrane</keyword>
<feature type="transmembrane region" description="Helical" evidence="1">
    <location>
        <begin position="197"/>
        <end position="220"/>
    </location>
</feature>
<feature type="transmembrane region" description="Helical" evidence="1">
    <location>
        <begin position="141"/>
        <end position="160"/>
    </location>
</feature>
<keyword evidence="1" id="KW-1133">Transmembrane helix</keyword>
<feature type="transmembrane region" description="Helical" evidence="1">
    <location>
        <begin position="240"/>
        <end position="260"/>
    </location>
</feature>
<dbReference type="OrthoDB" id="9810518at2"/>
<dbReference type="RefSeq" id="WP_091378680.1">
    <property type="nucleotide sequence ID" value="NZ_LT629740.1"/>
</dbReference>
<dbReference type="EMBL" id="LT629740">
    <property type="protein sequence ID" value="SDT64661.1"/>
    <property type="molecule type" value="Genomic_DNA"/>
</dbReference>
<evidence type="ECO:0000313" key="3">
    <source>
        <dbReference type="Proteomes" id="UP000199679"/>
    </source>
</evidence>
<dbReference type="GO" id="GO:0043190">
    <property type="term" value="C:ATP-binding cassette (ABC) transporter complex"/>
    <property type="evidence" value="ECO:0007669"/>
    <property type="project" value="InterPro"/>
</dbReference>
<keyword evidence="1" id="KW-0812">Transmembrane</keyword>
<feature type="transmembrane region" description="Helical" evidence="1">
    <location>
        <begin position="50"/>
        <end position="71"/>
    </location>
</feature>
<keyword evidence="3" id="KW-1185">Reference proteome</keyword>
<dbReference type="STRING" id="652787.SAMN05216490_4566"/>
<feature type="transmembrane region" description="Helical" evidence="1">
    <location>
        <begin position="166"/>
        <end position="185"/>
    </location>
</feature>
<dbReference type="Pfam" id="PF02405">
    <property type="entry name" value="MlaE"/>
    <property type="match status" value="1"/>
</dbReference>
<reference evidence="2 3" key="1">
    <citation type="submission" date="2016-10" db="EMBL/GenBank/DDBJ databases">
        <authorList>
            <person name="de Groot N.N."/>
        </authorList>
    </citation>
    <scope>NUCLEOTIDE SEQUENCE [LARGE SCALE GENOMIC DNA]</scope>
    <source>
        <strain evidence="2 3">MP1X4</strain>
    </source>
</reference>
<evidence type="ECO:0000256" key="1">
    <source>
        <dbReference type="SAM" id="Phobius"/>
    </source>
</evidence>
<gene>
    <name evidence="2" type="ORF">SAMN05216490_4566</name>
</gene>
<dbReference type="InterPro" id="IPR030802">
    <property type="entry name" value="Permease_MalE"/>
</dbReference>
<dbReference type="AlphaFoldDB" id="A0A1H2C2J7"/>
<name>A0A1H2C2J7_MUCMA</name>